<dbReference type="Proteomes" id="UP000555552">
    <property type="component" value="Unassembled WGS sequence"/>
</dbReference>
<keyword evidence="2" id="KW-1185">Reference proteome</keyword>
<dbReference type="AlphaFoldDB" id="A0A849BG82"/>
<dbReference type="Pfam" id="PF09391">
    <property type="entry name" value="DUF2000"/>
    <property type="match status" value="1"/>
</dbReference>
<dbReference type="EMBL" id="JABEMA010000002">
    <property type="protein sequence ID" value="NNH21571.1"/>
    <property type="molecule type" value="Genomic_DNA"/>
</dbReference>
<reference evidence="1 2" key="1">
    <citation type="submission" date="2020-05" db="EMBL/GenBank/DDBJ databases">
        <title>MicrobeNet Type strains.</title>
        <authorList>
            <person name="Nicholson A.C."/>
        </authorList>
    </citation>
    <scope>NUCLEOTIDE SEQUENCE [LARGE SCALE GENOMIC DNA]</scope>
    <source>
        <strain evidence="1 2">JCM 14547</strain>
    </source>
</reference>
<comment type="caution">
    <text evidence="1">The sequence shown here is derived from an EMBL/GenBank/DDBJ whole genome shotgun (WGS) entry which is preliminary data.</text>
</comment>
<dbReference type="Gene3D" id="3.40.1490.10">
    <property type="entry name" value="Bit1"/>
    <property type="match status" value="1"/>
</dbReference>
<gene>
    <name evidence="1" type="ORF">HLB09_00425</name>
</gene>
<dbReference type="InterPro" id="IPR018988">
    <property type="entry name" value="DUF2000"/>
</dbReference>
<name>A0A849BG82_9ACTN</name>
<dbReference type="SUPFAM" id="SSF102462">
    <property type="entry name" value="Peptidyl-tRNA hydrolase II"/>
    <property type="match status" value="1"/>
</dbReference>
<proteinExistence type="predicted"/>
<dbReference type="RefSeq" id="WP_171201434.1">
    <property type="nucleotide sequence ID" value="NZ_BAAANP010000002.1"/>
</dbReference>
<protein>
    <submittedName>
        <fullName evidence="1">DUF2000 domain-containing protein</fullName>
    </submittedName>
</protein>
<accession>A0A849BG82</accession>
<evidence type="ECO:0000313" key="1">
    <source>
        <dbReference type="EMBL" id="NNH21571.1"/>
    </source>
</evidence>
<evidence type="ECO:0000313" key="2">
    <source>
        <dbReference type="Proteomes" id="UP000555552"/>
    </source>
</evidence>
<organism evidence="1 2">
    <name type="scientific">Pseudokineococcus marinus</name>
    <dbReference type="NCBI Taxonomy" id="351215"/>
    <lineage>
        <taxon>Bacteria</taxon>
        <taxon>Bacillati</taxon>
        <taxon>Actinomycetota</taxon>
        <taxon>Actinomycetes</taxon>
        <taxon>Kineosporiales</taxon>
        <taxon>Kineosporiaceae</taxon>
        <taxon>Pseudokineococcus</taxon>
    </lineage>
</organism>
<sequence length="169" mass="17207">MSSTNDAVAASEASVVPTVGFAPDEVRTGEPTRSARLKWVVVVAEGLEPGRAVNAAVCVASATARAVTGLLGPDAVDASGSAHPGLPWAGCSVLVAPREHLAAVRARAARSEGVHVSDMPASAQSTRVYDEYLAAVGAAEGEALDYLAVSVVGPRNRVDKVVGRLPLMP</sequence>
<dbReference type="InterPro" id="IPR023476">
    <property type="entry name" value="Pep_tRNA_hydro_II_dom_sf"/>
</dbReference>